<evidence type="ECO:0000313" key="4">
    <source>
        <dbReference type="Proteomes" id="UP000085678"/>
    </source>
</evidence>
<evidence type="ECO:0000313" key="5">
    <source>
        <dbReference type="RefSeq" id="XP_013402128.1"/>
    </source>
</evidence>
<dbReference type="InParanoid" id="A0A1S3IVP1"/>
<sequence length="351" mass="38848">MNVYTSTAACFFCLYGYLCKTHDFLCNELFSPGKNKPFPLKMDDHPLNQRPIACCGLTCCDFITLCKGFPLEDSDQRCIDMYWQRGGNASNTSTVLALLGARTECLCTIANTREKEFLKEDFAKYAVNIENCVYLDDCTAPVSNCIINVQNGSRTILHSNKSLPEFSYKDFQKIDLKKQKYQWVHFEGRPNVPDISSMLQAIDSHNKAHPDEKIITSVELEKTRMEIVPLLDKADYVFVSKEHAQIHGYQCKEDTVEGLGTKIRDSSVIICAWGESGACAKPKHGPIVASPIFPPEGGVVDTLGAGDSFNAGVIFALSRGKMLQEAVSFGCLVAGKKCGFRGFEGLKGFPL</sequence>
<dbReference type="InterPro" id="IPR034093">
    <property type="entry name" value="KHK"/>
</dbReference>
<dbReference type="Gene3D" id="3.40.1190.20">
    <property type="match status" value="1"/>
</dbReference>
<evidence type="ECO:0000256" key="2">
    <source>
        <dbReference type="ARBA" id="ARBA00022777"/>
    </source>
</evidence>
<dbReference type="GO" id="GO:0006000">
    <property type="term" value="P:fructose metabolic process"/>
    <property type="evidence" value="ECO:0007669"/>
    <property type="project" value="InterPro"/>
</dbReference>
<keyword evidence="2" id="KW-0418">Kinase</keyword>
<dbReference type="KEGG" id="lak:106167802"/>
<dbReference type="InterPro" id="IPR011611">
    <property type="entry name" value="PfkB_dom"/>
</dbReference>
<dbReference type="GO" id="GO:0004454">
    <property type="term" value="F:ketohexokinase activity"/>
    <property type="evidence" value="ECO:0007669"/>
    <property type="project" value="InterPro"/>
</dbReference>
<dbReference type="InterPro" id="IPR052562">
    <property type="entry name" value="Ketohexokinase-related"/>
</dbReference>
<name>A0A1S3IVP1_LINAN</name>
<dbReference type="InterPro" id="IPR029056">
    <property type="entry name" value="Ribokinase-like"/>
</dbReference>
<dbReference type="CDD" id="cd01939">
    <property type="entry name" value="Ketohexokinase"/>
    <property type="match status" value="1"/>
</dbReference>
<dbReference type="STRING" id="7574.A0A1S3IVP1"/>
<dbReference type="InterPro" id="IPR002173">
    <property type="entry name" value="Carboh/pur_kinase_PfkB_CS"/>
</dbReference>
<dbReference type="Proteomes" id="UP000085678">
    <property type="component" value="Unplaced"/>
</dbReference>
<dbReference type="PANTHER" id="PTHR42774:SF3">
    <property type="entry name" value="KETOHEXOKINASE"/>
    <property type="match status" value="1"/>
</dbReference>
<feature type="domain" description="Carbohydrate kinase PfkB" evidence="3">
    <location>
        <begin position="52"/>
        <end position="337"/>
    </location>
</feature>
<dbReference type="PROSITE" id="PS00584">
    <property type="entry name" value="PFKB_KINASES_2"/>
    <property type="match status" value="1"/>
</dbReference>
<evidence type="ECO:0000256" key="1">
    <source>
        <dbReference type="ARBA" id="ARBA00022679"/>
    </source>
</evidence>
<dbReference type="Pfam" id="PF00294">
    <property type="entry name" value="PfkB"/>
    <property type="match status" value="1"/>
</dbReference>
<dbReference type="PANTHER" id="PTHR42774">
    <property type="entry name" value="PHOSPHOTRANSFERASE SYSTEM TRANSPORT PROTEIN"/>
    <property type="match status" value="1"/>
</dbReference>
<keyword evidence="1" id="KW-0808">Transferase</keyword>
<dbReference type="OrthoDB" id="204058at2759"/>
<dbReference type="GeneID" id="106167802"/>
<evidence type="ECO:0000259" key="3">
    <source>
        <dbReference type="Pfam" id="PF00294"/>
    </source>
</evidence>
<gene>
    <name evidence="5" type="primary">LOC106167802</name>
</gene>
<keyword evidence="4" id="KW-1185">Reference proteome</keyword>
<accession>A0A1S3IVP1</accession>
<proteinExistence type="predicted"/>
<organism evidence="4 5">
    <name type="scientific">Lingula anatina</name>
    <name type="common">Brachiopod</name>
    <name type="synonym">Lingula unguis</name>
    <dbReference type="NCBI Taxonomy" id="7574"/>
    <lineage>
        <taxon>Eukaryota</taxon>
        <taxon>Metazoa</taxon>
        <taxon>Spiralia</taxon>
        <taxon>Lophotrochozoa</taxon>
        <taxon>Brachiopoda</taxon>
        <taxon>Linguliformea</taxon>
        <taxon>Lingulata</taxon>
        <taxon>Lingulida</taxon>
        <taxon>Linguloidea</taxon>
        <taxon>Lingulidae</taxon>
        <taxon>Lingula</taxon>
    </lineage>
</organism>
<protein>
    <submittedName>
        <fullName evidence="5">Ketohexokinase isoform X1</fullName>
    </submittedName>
</protein>
<reference evidence="5" key="1">
    <citation type="submission" date="2025-08" db="UniProtKB">
        <authorList>
            <consortium name="RefSeq"/>
        </authorList>
    </citation>
    <scope>IDENTIFICATION</scope>
    <source>
        <tissue evidence="5">Gonads</tissue>
    </source>
</reference>
<dbReference type="FunCoup" id="A0A1S3IVP1">
    <property type="interactions" value="83"/>
</dbReference>
<dbReference type="RefSeq" id="XP_013402128.1">
    <property type="nucleotide sequence ID" value="XM_013546674.1"/>
</dbReference>
<dbReference type="SUPFAM" id="SSF53613">
    <property type="entry name" value="Ribokinase-like"/>
    <property type="match status" value="1"/>
</dbReference>
<dbReference type="AlphaFoldDB" id="A0A1S3IVP1"/>